<dbReference type="Gene3D" id="3.40.630.30">
    <property type="match status" value="1"/>
</dbReference>
<evidence type="ECO:0000259" key="1">
    <source>
        <dbReference type="PROSITE" id="PS51186"/>
    </source>
</evidence>
<dbReference type="OrthoDB" id="6293260at2"/>
<comment type="caution">
    <text evidence="2">The sequence shown here is derived from an EMBL/GenBank/DDBJ whole genome shotgun (WGS) entry which is preliminary data.</text>
</comment>
<dbReference type="PANTHER" id="PTHR43792:SF1">
    <property type="entry name" value="N-ACETYLTRANSFERASE DOMAIN-CONTAINING PROTEIN"/>
    <property type="match status" value="1"/>
</dbReference>
<keyword evidence="2" id="KW-0808">Transferase</keyword>
<dbReference type="PROSITE" id="PS51186">
    <property type="entry name" value="GNAT"/>
    <property type="match status" value="1"/>
</dbReference>
<dbReference type="Proteomes" id="UP000473531">
    <property type="component" value="Unassembled WGS sequence"/>
</dbReference>
<proteinExistence type="predicted"/>
<evidence type="ECO:0000313" key="2">
    <source>
        <dbReference type="EMBL" id="MXP15196.1"/>
    </source>
</evidence>
<dbReference type="AlphaFoldDB" id="A0A6L7GI61"/>
<keyword evidence="3" id="KW-1185">Reference proteome</keyword>
<feature type="domain" description="N-acetyltransferase" evidence="1">
    <location>
        <begin position="15"/>
        <end position="179"/>
    </location>
</feature>
<name>A0A6L7GI61_9SPHN</name>
<organism evidence="2 3">
    <name type="scientific">Allopontixanthobacter confluentis</name>
    <dbReference type="NCBI Taxonomy" id="1849021"/>
    <lineage>
        <taxon>Bacteria</taxon>
        <taxon>Pseudomonadati</taxon>
        <taxon>Pseudomonadota</taxon>
        <taxon>Alphaproteobacteria</taxon>
        <taxon>Sphingomonadales</taxon>
        <taxon>Erythrobacteraceae</taxon>
        <taxon>Allopontixanthobacter</taxon>
    </lineage>
</organism>
<dbReference type="PANTHER" id="PTHR43792">
    <property type="entry name" value="GNAT FAMILY, PUTATIVE (AFU_ORTHOLOGUE AFUA_3G00765)-RELATED-RELATED"/>
    <property type="match status" value="1"/>
</dbReference>
<reference evidence="2 3" key="1">
    <citation type="submission" date="2019-12" db="EMBL/GenBank/DDBJ databases">
        <title>Genomic-based taxomic classification of the family Erythrobacteraceae.</title>
        <authorList>
            <person name="Xu L."/>
        </authorList>
    </citation>
    <scope>NUCLEOTIDE SEQUENCE [LARGE SCALE GENOMIC DNA]</scope>
    <source>
        <strain evidence="2 3">KCTC 52259</strain>
    </source>
</reference>
<dbReference type="Pfam" id="PF13302">
    <property type="entry name" value="Acetyltransf_3"/>
    <property type="match status" value="1"/>
</dbReference>
<accession>A0A6L7GI61</accession>
<dbReference type="InterPro" id="IPR016181">
    <property type="entry name" value="Acyl_CoA_acyltransferase"/>
</dbReference>
<dbReference type="RefSeq" id="WP_160601756.1">
    <property type="nucleotide sequence ID" value="NZ_WTYU01000002.1"/>
</dbReference>
<dbReference type="EMBL" id="WTYU01000002">
    <property type="protein sequence ID" value="MXP15196.1"/>
    <property type="molecule type" value="Genomic_DNA"/>
</dbReference>
<dbReference type="GO" id="GO:0016747">
    <property type="term" value="F:acyltransferase activity, transferring groups other than amino-acyl groups"/>
    <property type="evidence" value="ECO:0007669"/>
    <property type="project" value="InterPro"/>
</dbReference>
<protein>
    <submittedName>
        <fullName evidence="2">GNAT family N-acetyltransferase</fullName>
    </submittedName>
</protein>
<dbReference type="InterPro" id="IPR000182">
    <property type="entry name" value="GNAT_dom"/>
</dbReference>
<evidence type="ECO:0000313" key="3">
    <source>
        <dbReference type="Proteomes" id="UP000473531"/>
    </source>
</evidence>
<dbReference type="InterPro" id="IPR051531">
    <property type="entry name" value="N-acetyltransferase"/>
</dbReference>
<gene>
    <name evidence="2" type="ORF">GRI44_10595</name>
</gene>
<sequence length="200" mass="22666">MADRTPGFRAETERLVLRDWQGDADWAAFFRHTNTPAVMEWLGGVMDADHMAIQRSRVENCAARNGHCFWLVEREDDGGHLAGEVLGFCGLKRADAPGSSVTGAMEIGWRFRQDAWGKGYAREAAQAAMDAGFARFGAKEIVALTVIDNRPSWGLMIRLGMKRREDLDYADVRYDPPWRDTIVYSAVRNDGRREDWEKQP</sequence>
<dbReference type="SUPFAM" id="SSF55729">
    <property type="entry name" value="Acyl-CoA N-acyltransferases (Nat)"/>
    <property type="match status" value="1"/>
</dbReference>